<gene>
    <name evidence="6" type="ORF">FHX48_002376</name>
</gene>
<evidence type="ECO:0000313" key="7">
    <source>
        <dbReference type="Proteomes" id="UP000526083"/>
    </source>
</evidence>
<dbReference type="Pfam" id="PF00440">
    <property type="entry name" value="TetR_N"/>
    <property type="match status" value="1"/>
</dbReference>
<keyword evidence="7" id="KW-1185">Reference proteome</keyword>
<dbReference type="PROSITE" id="PS50977">
    <property type="entry name" value="HTH_TETR_2"/>
    <property type="match status" value="1"/>
</dbReference>
<evidence type="ECO:0000256" key="1">
    <source>
        <dbReference type="ARBA" id="ARBA00023015"/>
    </source>
</evidence>
<organism evidence="6 7">
    <name type="scientific">Microbacterium halimionae</name>
    <dbReference type="NCBI Taxonomy" id="1526413"/>
    <lineage>
        <taxon>Bacteria</taxon>
        <taxon>Bacillati</taxon>
        <taxon>Actinomycetota</taxon>
        <taxon>Actinomycetes</taxon>
        <taxon>Micrococcales</taxon>
        <taxon>Microbacteriaceae</taxon>
        <taxon>Microbacterium</taxon>
    </lineage>
</organism>
<keyword evidence="1" id="KW-0805">Transcription regulation</keyword>
<proteinExistence type="predicted"/>
<dbReference type="AlphaFoldDB" id="A0A7W3JQY6"/>
<dbReference type="RefSeq" id="WP_167045929.1">
    <property type="nucleotide sequence ID" value="NZ_JAAOZB010000001.1"/>
</dbReference>
<dbReference type="SUPFAM" id="SSF46689">
    <property type="entry name" value="Homeodomain-like"/>
    <property type="match status" value="1"/>
</dbReference>
<dbReference type="InterPro" id="IPR001647">
    <property type="entry name" value="HTH_TetR"/>
</dbReference>
<protein>
    <submittedName>
        <fullName evidence="6">AcrR family transcriptional regulator</fullName>
    </submittedName>
</protein>
<feature type="DNA-binding region" description="H-T-H motif" evidence="4">
    <location>
        <begin position="39"/>
        <end position="58"/>
    </location>
</feature>
<dbReference type="InterPro" id="IPR050109">
    <property type="entry name" value="HTH-type_TetR-like_transc_reg"/>
</dbReference>
<evidence type="ECO:0000259" key="5">
    <source>
        <dbReference type="PROSITE" id="PS50977"/>
    </source>
</evidence>
<keyword evidence="2 4" id="KW-0238">DNA-binding</keyword>
<feature type="domain" description="HTH tetR-type" evidence="5">
    <location>
        <begin position="18"/>
        <end position="76"/>
    </location>
</feature>
<accession>A0A7W3JQY6</accession>
<dbReference type="Gene3D" id="1.10.357.10">
    <property type="entry name" value="Tetracycline Repressor, domain 2"/>
    <property type="match status" value="1"/>
</dbReference>
<evidence type="ECO:0000256" key="2">
    <source>
        <dbReference type="ARBA" id="ARBA00023125"/>
    </source>
</evidence>
<keyword evidence="3" id="KW-0804">Transcription</keyword>
<name>A0A7W3JQY6_9MICO</name>
<comment type="caution">
    <text evidence="6">The sequence shown here is derived from an EMBL/GenBank/DDBJ whole genome shotgun (WGS) entry which is preliminary data.</text>
</comment>
<sequence>MSVSQQPSTGRPLRADAEQNRARIIEIAREALATDGETTMQAVARAAGVGQGTLYRRFPTREALLAEVYREDFDRLVDAAHTLLIDHSPVAALRAWFDELASFGRKKHALADVLDAATRAQLHDEQYDRVLAAIAALLDAGAATAELRTDVAPDEVLPLVGFLWQLDGRTDTRTDHLLDLVVDALRRHR</sequence>
<dbReference type="SUPFAM" id="SSF48498">
    <property type="entry name" value="Tetracyclin repressor-like, C-terminal domain"/>
    <property type="match status" value="1"/>
</dbReference>
<dbReference type="InterPro" id="IPR009057">
    <property type="entry name" value="Homeodomain-like_sf"/>
</dbReference>
<dbReference type="InterPro" id="IPR036271">
    <property type="entry name" value="Tet_transcr_reg_TetR-rel_C_sf"/>
</dbReference>
<dbReference type="InterPro" id="IPR049445">
    <property type="entry name" value="TetR_SbtR-like_C"/>
</dbReference>
<dbReference type="Pfam" id="PF21597">
    <property type="entry name" value="TetR_C_43"/>
    <property type="match status" value="1"/>
</dbReference>
<evidence type="ECO:0000256" key="3">
    <source>
        <dbReference type="ARBA" id="ARBA00023163"/>
    </source>
</evidence>
<reference evidence="6 7" key="1">
    <citation type="submission" date="2020-07" db="EMBL/GenBank/DDBJ databases">
        <title>Sequencing the genomes of 1000 actinobacteria strains.</title>
        <authorList>
            <person name="Klenk H.-P."/>
        </authorList>
    </citation>
    <scope>NUCLEOTIDE SEQUENCE [LARGE SCALE GENOMIC DNA]</scope>
    <source>
        <strain evidence="6 7">DSM 27576</strain>
    </source>
</reference>
<dbReference type="PANTHER" id="PTHR30055:SF234">
    <property type="entry name" value="HTH-TYPE TRANSCRIPTIONAL REGULATOR BETI"/>
    <property type="match status" value="1"/>
</dbReference>
<dbReference type="PANTHER" id="PTHR30055">
    <property type="entry name" value="HTH-TYPE TRANSCRIPTIONAL REGULATOR RUTR"/>
    <property type="match status" value="1"/>
</dbReference>
<dbReference type="GO" id="GO:0000976">
    <property type="term" value="F:transcription cis-regulatory region binding"/>
    <property type="evidence" value="ECO:0007669"/>
    <property type="project" value="TreeGrafter"/>
</dbReference>
<evidence type="ECO:0000313" key="6">
    <source>
        <dbReference type="EMBL" id="MBA8817278.1"/>
    </source>
</evidence>
<evidence type="ECO:0000256" key="4">
    <source>
        <dbReference type="PROSITE-ProRule" id="PRU00335"/>
    </source>
</evidence>
<dbReference type="EMBL" id="JACGWY010000005">
    <property type="protein sequence ID" value="MBA8817278.1"/>
    <property type="molecule type" value="Genomic_DNA"/>
</dbReference>
<dbReference type="GO" id="GO:0003700">
    <property type="term" value="F:DNA-binding transcription factor activity"/>
    <property type="evidence" value="ECO:0007669"/>
    <property type="project" value="TreeGrafter"/>
</dbReference>
<dbReference type="Proteomes" id="UP000526083">
    <property type="component" value="Unassembled WGS sequence"/>
</dbReference>